<accession>L7VQA1</accession>
<dbReference type="PATRIC" id="fig|1121335.3.peg.1901"/>
<organism evidence="1 2">
    <name type="scientific">Thermoclostridium stercorarium (strain ATCC 35414 / DSM 8532 / NCIMB 11754)</name>
    <name type="common">Clostridium stercorarium</name>
    <dbReference type="NCBI Taxonomy" id="1121335"/>
    <lineage>
        <taxon>Bacteria</taxon>
        <taxon>Bacillati</taxon>
        <taxon>Bacillota</taxon>
        <taxon>Clostridia</taxon>
        <taxon>Eubacteriales</taxon>
        <taxon>Oscillospiraceae</taxon>
        <taxon>Thermoclostridium</taxon>
    </lineage>
</organism>
<proteinExistence type="predicted"/>
<dbReference type="Proteomes" id="UP000011220">
    <property type="component" value="Chromosome"/>
</dbReference>
<keyword evidence="2" id="KW-1185">Reference proteome</keyword>
<evidence type="ECO:0000313" key="1">
    <source>
        <dbReference type="EMBL" id="AGC68879.1"/>
    </source>
</evidence>
<dbReference type="STRING" id="1121335.Cst_c19020"/>
<protein>
    <submittedName>
        <fullName evidence="1">Uncharacterized protein</fullName>
    </submittedName>
</protein>
<dbReference type="EMBL" id="CP004044">
    <property type="protein sequence ID" value="AGC68879.1"/>
    <property type="molecule type" value="Genomic_DNA"/>
</dbReference>
<evidence type="ECO:0000313" key="2">
    <source>
        <dbReference type="Proteomes" id="UP000011220"/>
    </source>
</evidence>
<gene>
    <name evidence="1" type="ordered locus">Cst_c19020</name>
</gene>
<name>L7VQA1_THES1</name>
<dbReference type="AlphaFoldDB" id="L7VQA1"/>
<sequence length="59" mass="7242">MYGMCYQNIFRLHKYFKRYTKRHPCEEIIQKEQEALRNDLLKTGIPNLKKFSSLLDYKV</sequence>
<dbReference type="KEGG" id="css:Cst_c19020"/>
<reference evidence="1 2" key="1">
    <citation type="journal article" date="2013" name="Genome Announc.">
        <title>Complete genome sequence of Clostridium stercorarium subsp. stercorarium strain DSM 8532, a thermophilic degrader of plant cell wall fibers.</title>
        <authorList>
            <person name="Poehlein A."/>
            <person name="Zverlov V.V."/>
            <person name="Daniel R."/>
            <person name="Schwarz W.H."/>
            <person name="Liebl W."/>
        </authorList>
    </citation>
    <scope>NUCLEOTIDE SEQUENCE [LARGE SCALE GENOMIC DNA]</scope>
    <source>
        <strain evidence="2">ATCC 35414 / DSM 8532 / NCIMB 11754</strain>
    </source>
</reference>